<gene>
    <name evidence="1" type="ORF">Tco_0861703</name>
</gene>
<evidence type="ECO:0000313" key="2">
    <source>
        <dbReference type="Proteomes" id="UP001151760"/>
    </source>
</evidence>
<evidence type="ECO:0000313" key="1">
    <source>
        <dbReference type="EMBL" id="GJT14661.1"/>
    </source>
</evidence>
<comment type="caution">
    <text evidence="1">The sequence shown here is derived from an EMBL/GenBank/DDBJ whole genome shotgun (WGS) entry which is preliminary data.</text>
</comment>
<dbReference type="EMBL" id="BQNB010013331">
    <property type="protein sequence ID" value="GJT14661.1"/>
    <property type="molecule type" value="Genomic_DNA"/>
</dbReference>
<sequence>MQHAELAALRETDRRRQDQMIETLRVIRDMRREMSDMQTELLALREPQRRARQPGQRARIPGPRNSALRGKAYLATKGGLLIPRKPWSNNNPSKGRMSPSLKWGQEYSVHNCCYTQKGQWGTQQGLVVLSMEHGYFKRDCQTDDYRMEENGNAHARFSRWNAKRGEMHQETLMQMSSRMSRCDSVDEKLVHSTFGNETFDFLLNESAATARWDENAVLTVISWSKAQMSYWQGDARSYLAQIFAKKEEDKSK</sequence>
<protein>
    <submittedName>
        <fullName evidence="1">Uncharacterized protein</fullName>
    </submittedName>
</protein>
<keyword evidence="2" id="KW-1185">Reference proteome</keyword>
<reference evidence="1" key="2">
    <citation type="submission" date="2022-01" db="EMBL/GenBank/DDBJ databases">
        <authorList>
            <person name="Yamashiro T."/>
            <person name="Shiraishi A."/>
            <person name="Satake H."/>
            <person name="Nakayama K."/>
        </authorList>
    </citation>
    <scope>NUCLEOTIDE SEQUENCE</scope>
</reference>
<reference evidence="1" key="1">
    <citation type="journal article" date="2022" name="Int. J. Mol. Sci.">
        <title>Draft Genome of Tanacetum Coccineum: Genomic Comparison of Closely Related Tanacetum-Family Plants.</title>
        <authorList>
            <person name="Yamashiro T."/>
            <person name="Shiraishi A."/>
            <person name="Nakayama K."/>
            <person name="Satake H."/>
        </authorList>
    </citation>
    <scope>NUCLEOTIDE SEQUENCE</scope>
</reference>
<dbReference type="Proteomes" id="UP001151760">
    <property type="component" value="Unassembled WGS sequence"/>
</dbReference>
<organism evidence="1 2">
    <name type="scientific">Tanacetum coccineum</name>
    <dbReference type="NCBI Taxonomy" id="301880"/>
    <lineage>
        <taxon>Eukaryota</taxon>
        <taxon>Viridiplantae</taxon>
        <taxon>Streptophyta</taxon>
        <taxon>Embryophyta</taxon>
        <taxon>Tracheophyta</taxon>
        <taxon>Spermatophyta</taxon>
        <taxon>Magnoliopsida</taxon>
        <taxon>eudicotyledons</taxon>
        <taxon>Gunneridae</taxon>
        <taxon>Pentapetalae</taxon>
        <taxon>asterids</taxon>
        <taxon>campanulids</taxon>
        <taxon>Asterales</taxon>
        <taxon>Asteraceae</taxon>
        <taxon>Asteroideae</taxon>
        <taxon>Anthemideae</taxon>
        <taxon>Anthemidinae</taxon>
        <taxon>Tanacetum</taxon>
    </lineage>
</organism>
<name>A0ABQ5BIJ6_9ASTR</name>
<proteinExistence type="predicted"/>
<accession>A0ABQ5BIJ6</accession>